<reference evidence="11 12" key="1">
    <citation type="submission" date="2020-06" db="EMBL/GenBank/DDBJ databases">
        <title>The endosymbiont of the kinetoplastid Bodo saltans is a Paracaedibacter-like alpha-proteobacterium possessing a putative toxin-antitoxin system.</title>
        <authorList>
            <person name="Midha S."/>
            <person name="Rigden D.J."/>
            <person name="Siozios S."/>
            <person name="Hurst G.D.D."/>
            <person name="Jackson A.P."/>
        </authorList>
    </citation>
    <scope>NUCLEOTIDE SEQUENCE [LARGE SCALE GENOMIC DNA]</scope>
    <source>
        <strain evidence="11">Lake Konstanz</strain>
    </source>
</reference>
<gene>
    <name evidence="11" type="primary">tlcA</name>
    <name evidence="11" type="ORF">CPBP_00565</name>
</gene>
<dbReference type="PANTHER" id="PTHR31187:SF1">
    <property type="entry name" value="ADP,ATP CARRIER PROTEIN 1"/>
    <property type="match status" value="1"/>
</dbReference>
<evidence type="ECO:0000256" key="7">
    <source>
        <dbReference type="ARBA" id="ARBA00022989"/>
    </source>
</evidence>
<dbReference type="EMBL" id="CP054719">
    <property type="protein sequence ID" value="QOL19796.1"/>
    <property type="molecule type" value="Genomic_DNA"/>
</dbReference>
<evidence type="ECO:0000256" key="9">
    <source>
        <dbReference type="ARBA" id="ARBA00024792"/>
    </source>
</evidence>
<comment type="subcellular location">
    <subcellularLocation>
        <location evidence="1">Cell membrane</location>
        <topology evidence="1">Multi-pass membrane protein</topology>
    </subcellularLocation>
    <subcellularLocation>
        <location evidence="10">Membrane</location>
        <topology evidence="10">Multi-pass membrane protein</topology>
    </subcellularLocation>
</comment>
<feature type="transmembrane region" description="Helical" evidence="10">
    <location>
        <begin position="356"/>
        <end position="377"/>
    </location>
</feature>
<dbReference type="AlphaFoldDB" id="A0A7L9RTA5"/>
<dbReference type="GO" id="GO:0005471">
    <property type="term" value="F:ATP:ADP antiporter activity"/>
    <property type="evidence" value="ECO:0007669"/>
    <property type="project" value="InterPro"/>
</dbReference>
<evidence type="ECO:0000256" key="3">
    <source>
        <dbReference type="ARBA" id="ARBA00022448"/>
    </source>
</evidence>
<evidence type="ECO:0000256" key="5">
    <source>
        <dbReference type="ARBA" id="ARBA00022741"/>
    </source>
</evidence>
<evidence type="ECO:0000256" key="4">
    <source>
        <dbReference type="ARBA" id="ARBA00022692"/>
    </source>
</evidence>
<dbReference type="NCBIfam" id="TIGR00769">
    <property type="entry name" value="AAA"/>
    <property type="match status" value="1"/>
</dbReference>
<keyword evidence="6 10" id="KW-0067">ATP-binding</keyword>
<feature type="transmembrane region" description="Helical" evidence="10">
    <location>
        <begin position="27"/>
        <end position="44"/>
    </location>
</feature>
<dbReference type="GO" id="GO:0005886">
    <property type="term" value="C:plasma membrane"/>
    <property type="evidence" value="ECO:0007669"/>
    <property type="project" value="UniProtKB-SubCell"/>
</dbReference>
<dbReference type="SUPFAM" id="SSF103473">
    <property type="entry name" value="MFS general substrate transporter"/>
    <property type="match status" value="1"/>
</dbReference>
<evidence type="ECO:0000256" key="1">
    <source>
        <dbReference type="ARBA" id="ARBA00004651"/>
    </source>
</evidence>
<keyword evidence="7 10" id="KW-1133">Transmembrane helix</keyword>
<feature type="transmembrane region" description="Helical" evidence="10">
    <location>
        <begin position="325"/>
        <end position="344"/>
    </location>
</feature>
<keyword evidence="12" id="KW-1185">Reference proteome</keyword>
<organism evidence="11 12">
    <name type="scientific">Candidatus Bodocaedibacter vickermanii</name>
    <dbReference type="NCBI Taxonomy" id="2741701"/>
    <lineage>
        <taxon>Bacteria</taxon>
        <taxon>Pseudomonadati</taxon>
        <taxon>Pseudomonadota</taxon>
        <taxon>Alphaproteobacteria</taxon>
        <taxon>Holosporales</taxon>
        <taxon>Candidatus Paracaedibacteraceae</taxon>
        <taxon>Candidatus Bodocaedibacter</taxon>
    </lineage>
</organism>
<feature type="transmembrane region" description="Helical" evidence="10">
    <location>
        <begin position="224"/>
        <end position="246"/>
    </location>
</feature>
<comment type="function">
    <text evidence="9">Provides the rickettsial cell with host ATP in exchange for rickettsial ADP. This is an obligate exchange system. This energy acquiring activity is an important component of rickettsial parasitism.</text>
</comment>
<protein>
    <recommendedName>
        <fullName evidence="10">ADP,ATP carrier protein</fullName>
    </recommendedName>
</protein>
<name>A0A7L9RTA5_9PROT</name>
<keyword evidence="3 10" id="KW-0813">Transport</keyword>
<dbReference type="KEGG" id="pbal:CPBP_00565"/>
<sequence length="516" mass="57654">MSKQITEEFTGLRKLLWPIHSFEIKKFLPMGLMMFCILFIYTVLRDTKDAILVNAPGAGAESLAFAKGIGVTASAVIFMILYTKAANVFNREGLFYVTALPFLVFFGAFPYFIYPFIDSWHMSLATIQGLQGEYPMFKWIIPLIGNWTYTLFYILSELWGSAVLSLLFWQFANAITPVKEARRFYGMFGFLGNFGLVFSGPAIILVSRYVRSFELSRTEETGLMLQYLMSFVIVAGIILLFTFYWMNRNVLTDKRYYDPEAMGEGKKKKAKLSMGESFKYIIQSPYLGLIAMLVLAYGVSINLFEGVWKGQIKIAYPSESEYNEVMGGLSTVTGLIALALMLIGSNLLRRFSWKSCALITPIVLITGILVFFGVIYYNNTQLPAGMSIIDAIAQGHINRELIVFVVILGLSVNAFGKAVKYSLFDPTKEMAYIPLDQELKIKGKAAVDVIGGRGGKSLGSYIQMGLLTVFSGSALYQLVPIIAPIALGIVFLWILSVFGLSKRFKALTEQKEKETA</sequence>
<evidence type="ECO:0000313" key="11">
    <source>
        <dbReference type="EMBL" id="QOL19796.1"/>
    </source>
</evidence>
<dbReference type="PANTHER" id="PTHR31187">
    <property type="match status" value="1"/>
</dbReference>
<keyword evidence="4 10" id="KW-0812">Transmembrane</keyword>
<comment type="similarity">
    <text evidence="2 10">Belongs to the ADP/ATP translocase tlc family.</text>
</comment>
<proteinExistence type="inferred from homology"/>
<dbReference type="Proteomes" id="UP000594001">
    <property type="component" value="Chromosome"/>
</dbReference>
<dbReference type="GO" id="GO:0005524">
    <property type="term" value="F:ATP binding"/>
    <property type="evidence" value="ECO:0007669"/>
    <property type="project" value="UniProtKB-KW"/>
</dbReference>
<keyword evidence="8 10" id="KW-0472">Membrane</keyword>
<feature type="transmembrane region" description="Helical" evidence="10">
    <location>
        <begin position="481"/>
        <end position="501"/>
    </location>
</feature>
<feature type="transmembrane region" description="Helical" evidence="10">
    <location>
        <begin position="64"/>
        <end position="82"/>
    </location>
</feature>
<dbReference type="RefSeq" id="WP_350332538.1">
    <property type="nucleotide sequence ID" value="NZ_CP054719.1"/>
</dbReference>
<dbReference type="Pfam" id="PF03219">
    <property type="entry name" value="TLC"/>
    <property type="match status" value="1"/>
</dbReference>
<evidence type="ECO:0000256" key="6">
    <source>
        <dbReference type="ARBA" id="ARBA00022840"/>
    </source>
</evidence>
<evidence type="ECO:0000313" key="12">
    <source>
        <dbReference type="Proteomes" id="UP000594001"/>
    </source>
</evidence>
<feature type="transmembrane region" description="Helical" evidence="10">
    <location>
        <begin position="184"/>
        <end position="204"/>
    </location>
</feature>
<feature type="transmembrane region" description="Helical" evidence="10">
    <location>
        <begin position="286"/>
        <end position="305"/>
    </location>
</feature>
<feature type="transmembrane region" description="Helical" evidence="10">
    <location>
        <begin position="151"/>
        <end position="172"/>
    </location>
</feature>
<evidence type="ECO:0000256" key="8">
    <source>
        <dbReference type="ARBA" id="ARBA00023136"/>
    </source>
</evidence>
<accession>A0A7L9RTA5</accession>
<dbReference type="InterPro" id="IPR004667">
    <property type="entry name" value="ADP_ATP_car_bac_type"/>
</dbReference>
<evidence type="ECO:0000256" key="2">
    <source>
        <dbReference type="ARBA" id="ARBA00007127"/>
    </source>
</evidence>
<feature type="transmembrane region" description="Helical" evidence="10">
    <location>
        <begin position="94"/>
        <end position="114"/>
    </location>
</feature>
<dbReference type="InterPro" id="IPR036259">
    <property type="entry name" value="MFS_trans_sf"/>
</dbReference>
<keyword evidence="5 10" id="KW-0547">Nucleotide-binding</keyword>
<evidence type="ECO:0000256" key="10">
    <source>
        <dbReference type="RuleBase" id="RU363121"/>
    </source>
</evidence>